<dbReference type="SUPFAM" id="SSF56808">
    <property type="entry name" value="Ribosomal protein L1"/>
    <property type="match status" value="1"/>
</dbReference>
<keyword evidence="3" id="KW-0687">Ribonucleoprotein</keyword>
<dbReference type="GO" id="GO:0005840">
    <property type="term" value="C:ribosome"/>
    <property type="evidence" value="ECO:0007669"/>
    <property type="project" value="UniProtKB-KW"/>
</dbReference>
<comment type="similarity">
    <text evidence="1">Belongs to the universal ribosomal protein uL1 family.</text>
</comment>
<evidence type="ECO:0000256" key="3">
    <source>
        <dbReference type="ARBA" id="ARBA00023274"/>
    </source>
</evidence>
<gene>
    <name evidence="4" type="ORF">BpHYR1_048495</name>
</gene>
<evidence type="ECO:0000256" key="2">
    <source>
        <dbReference type="ARBA" id="ARBA00022980"/>
    </source>
</evidence>
<dbReference type="AlphaFoldDB" id="A0A3M7SC56"/>
<keyword evidence="5" id="KW-1185">Reference proteome</keyword>
<dbReference type="GO" id="GO:1990904">
    <property type="term" value="C:ribonucleoprotein complex"/>
    <property type="evidence" value="ECO:0007669"/>
    <property type="project" value="UniProtKB-KW"/>
</dbReference>
<dbReference type="PANTHER" id="PTHR36427">
    <property type="entry name" value="54S RIBOSOMAL PROTEIN L1, MITOCHONDRIAL"/>
    <property type="match status" value="1"/>
</dbReference>
<dbReference type="EMBL" id="REGN01001644">
    <property type="protein sequence ID" value="RNA33404.1"/>
    <property type="molecule type" value="Genomic_DNA"/>
</dbReference>
<dbReference type="InterPro" id="IPR016095">
    <property type="entry name" value="Ribosomal_uL1_3-a/b-sand"/>
</dbReference>
<dbReference type="CDD" id="cd00403">
    <property type="entry name" value="Ribosomal_L1"/>
    <property type="match status" value="1"/>
</dbReference>
<dbReference type="Pfam" id="PF00687">
    <property type="entry name" value="Ribosomal_L1"/>
    <property type="match status" value="1"/>
</dbReference>
<reference evidence="4 5" key="1">
    <citation type="journal article" date="2018" name="Sci. Rep.">
        <title>Genomic signatures of local adaptation to the degree of environmental predictability in rotifers.</title>
        <authorList>
            <person name="Franch-Gras L."/>
            <person name="Hahn C."/>
            <person name="Garcia-Roger E.M."/>
            <person name="Carmona M.J."/>
            <person name="Serra M."/>
            <person name="Gomez A."/>
        </authorList>
    </citation>
    <scope>NUCLEOTIDE SEQUENCE [LARGE SCALE GENOMIC DNA]</scope>
    <source>
        <strain evidence="4">HYR1</strain>
    </source>
</reference>
<evidence type="ECO:0000313" key="4">
    <source>
        <dbReference type="EMBL" id="RNA33404.1"/>
    </source>
</evidence>
<dbReference type="PANTHER" id="PTHR36427:SF3">
    <property type="entry name" value="LARGE RIBOSOMAL SUBUNIT PROTEIN UL1M"/>
    <property type="match status" value="1"/>
</dbReference>
<dbReference type="STRING" id="10195.A0A3M7SC56"/>
<dbReference type="InterPro" id="IPR023674">
    <property type="entry name" value="Ribosomal_uL1-like"/>
</dbReference>
<name>A0A3M7SC56_BRAPC</name>
<evidence type="ECO:0000313" key="5">
    <source>
        <dbReference type="Proteomes" id="UP000276133"/>
    </source>
</evidence>
<comment type="caution">
    <text evidence="4">The sequence shown here is derived from an EMBL/GenBank/DDBJ whole genome shotgun (WGS) entry which is preliminary data.</text>
</comment>
<dbReference type="InterPro" id="IPR028364">
    <property type="entry name" value="Ribosomal_uL1/biogenesis"/>
</dbReference>
<organism evidence="4 5">
    <name type="scientific">Brachionus plicatilis</name>
    <name type="common">Marine rotifer</name>
    <name type="synonym">Brachionus muelleri</name>
    <dbReference type="NCBI Taxonomy" id="10195"/>
    <lineage>
        <taxon>Eukaryota</taxon>
        <taxon>Metazoa</taxon>
        <taxon>Spiralia</taxon>
        <taxon>Gnathifera</taxon>
        <taxon>Rotifera</taxon>
        <taxon>Eurotatoria</taxon>
        <taxon>Monogononta</taxon>
        <taxon>Pseudotrocha</taxon>
        <taxon>Ploima</taxon>
        <taxon>Brachionidae</taxon>
        <taxon>Brachionus</taxon>
    </lineage>
</organism>
<dbReference type="Gene3D" id="3.40.50.790">
    <property type="match status" value="1"/>
</dbReference>
<proteinExistence type="inferred from homology"/>
<sequence>MNIVRKLAIVQPKINTAKYLTGLSLVNFYSKNTKTHRKKQPHEAKAQGKWLGKNKGQLIVEETTDKLVAQRQIVDPVWLMNEYKIQNFNIEDAINFHKELARPDMLNNIEGYLSVRFLLDMTTKKKTKFMDNFKGTIYYPHFFADGFKKEIVAICKNDAEIEAARNAGALFAGYTDILKKFEKGEISDQSYDFLVCTPETFEDVMLLKKKINKDKLPSVKTNTVTENIAQMVEQLHLSKDYETAKTSDEQAVLKTKIGPLNFETNQLVENLAAIIEKIKTHKKYAADSFIASCVLFAPPSTEKFRVDISRFSEAETKENEEKESVAQ</sequence>
<protein>
    <submittedName>
        <fullName evidence="4">39S ribosomal mitochondrial</fullName>
    </submittedName>
</protein>
<dbReference type="Proteomes" id="UP000276133">
    <property type="component" value="Unassembled WGS sequence"/>
</dbReference>
<dbReference type="Gene3D" id="3.30.190.20">
    <property type="match status" value="1"/>
</dbReference>
<dbReference type="OrthoDB" id="1747252at2759"/>
<evidence type="ECO:0000256" key="1">
    <source>
        <dbReference type="ARBA" id="ARBA00010531"/>
    </source>
</evidence>
<accession>A0A3M7SC56</accession>
<keyword evidence="2" id="KW-0689">Ribosomal protein</keyword>